<evidence type="ECO:0000256" key="3">
    <source>
        <dbReference type="ARBA" id="ARBA00022748"/>
    </source>
</evidence>
<dbReference type="PANTHER" id="PTHR47870">
    <property type="entry name" value="CYTOCHROME C-TYPE BIOGENESIS PROTEIN CCMH"/>
    <property type="match status" value="1"/>
</dbReference>
<keyword evidence="4" id="KW-0802">TPR repeat</keyword>
<evidence type="ECO:0000259" key="7">
    <source>
        <dbReference type="Pfam" id="PF23914"/>
    </source>
</evidence>
<comment type="caution">
    <text evidence="8">The sequence shown here is derived from an EMBL/GenBank/DDBJ whole genome shotgun (WGS) entry which is preliminary data.</text>
</comment>
<gene>
    <name evidence="8" type="primary">ccmI</name>
    <name evidence="8" type="ORF">ACG00X_23285</name>
</gene>
<dbReference type="RefSeq" id="WP_394492099.1">
    <property type="nucleotide sequence ID" value="NZ_JBIGIA010000030.1"/>
</dbReference>
<dbReference type="SUPFAM" id="SSF48452">
    <property type="entry name" value="TPR-like"/>
    <property type="match status" value="1"/>
</dbReference>
<evidence type="ECO:0000256" key="5">
    <source>
        <dbReference type="SAM" id="MobiDB-lite"/>
    </source>
</evidence>
<evidence type="ECO:0000313" key="8">
    <source>
        <dbReference type="EMBL" id="MFG6459761.1"/>
    </source>
</evidence>
<dbReference type="Pfam" id="PF23914">
    <property type="entry name" value="TPR_CcmH_CycH"/>
    <property type="match status" value="1"/>
</dbReference>
<dbReference type="Proteomes" id="UP001606305">
    <property type="component" value="Unassembled WGS sequence"/>
</dbReference>
<dbReference type="InterPro" id="IPR017560">
    <property type="entry name" value="Cyt_c_biogenesis_CcmI"/>
</dbReference>
<dbReference type="NCBIfam" id="TIGR03142">
    <property type="entry name" value="cytochro_ccmI"/>
    <property type="match status" value="1"/>
</dbReference>
<dbReference type="InterPro" id="IPR056412">
    <property type="entry name" value="Ig_CycH"/>
</dbReference>
<evidence type="ECO:0000259" key="6">
    <source>
        <dbReference type="Pfam" id="PF23892"/>
    </source>
</evidence>
<protein>
    <submittedName>
        <fullName evidence="8">C-type cytochrome biogenesis protein CcmI</fullName>
    </submittedName>
</protein>
<evidence type="ECO:0000313" key="9">
    <source>
        <dbReference type="Proteomes" id="UP001606305"/>
    </source>
</evidence>
<proteinExistence type="predicted"/>
<reference evidence="8 9" key="1">
    <citation type="submission" date="2024-09" db="EMBL/GenBank/DDBJ databases">
        <title>Novel species of the genus Pelomonas and Roseateles isolated from streams.</title>
        <authorList>
            <person name="Lu H."/>
        </authorList>
    </citation>
    <scope>NUCLEOTIDE SEQUENCE [LARGE SCALE GENOMIC DNA]</scope>
    <source>
        <strain evidence="8 9">BYS96W</strain>
    </source>
</reference>
<dbReference type="InterPro" id="IPR011990">
    <property type="entry name" value="TPR-like_helical_dom_sf"/>
</dbReference>
<dbReference type="Pfam" id="PF23892">
    <property type="entry name" value="Ig_CycH"/>
    <property type="match status" value="1"/>
</dbReference>
<feature type="domain" description="Cytochrome c-type biogenesis protein H Ig-like" evidence="6">
    <location>
        <begin position="306"/>
        <end position="401"/>
    </location>
</feature>
<accession>A0ABW7GD65</accession>
<sequence>MTSTLWPLWPLWAVALTLLLLALAGLLWPLLREPGHAPADARQRLRELYRHKHAELDQEALSPAERQQALDELQLALLHDLDAAGPAPARCDGPWHRHLPAALLSVALPVAALALYLHAGDPRAVAELARAEPAMHESGGTQVETAVQKLAERLRTDPDDLQGWLVLARSQETMEHFDDAVQSFRQAIAAAERQQAPAGLLARLHADLADALASTQGGELGGPAQQAIAAALALQADQPKALALAGASALRRGDVGDARQHWQRLLGLLEPGSPLALRVEADLQRLAEPAPTAPTNPPAAAQLGARITVDAALAARLPPQATVFVVVRPAGERMPAAVLRLRASELPAEVAIDDRHAMSPERPPSRFERVTVQARISLSGQATRQPGDWSSAELPARRGQQGLVLHVGAPAQQQP</sequence>
<evidence type="ECO:0000256" key="2">
    <source>
        <dbReference type="ARBA" id="ARBA00022737"/>
    </source>
</evidence>
<organism evidence="8 9">
    <name type="scientific">Pelomonas nitida</name>
    <dbReference type="NCBI Taxonomy" id="3299027"/>
    <lineage>
        <taxon>Bacteria</taxon>
        <taxon>Pseudomonadati</taxon>
        <taxon>Pseudomonadota</taxon>
        <taxon>Betaproteobacteria</taxon>
        <taxon>Burkholderiales</taxon>
        <taxon>Sphaerotilaceae</taxon>
        <taxon>Roseateles</taxon>
    </lineage>
</organism>
<dbReference type="InterPro" id="IPR051263">
    <property type="entry name" value="C-type_cytochrome_biogenesis"/>
</dbReference>
<name>A0ABW7GD65_9BURK</name>
<dbReference type="PANTHER" id="PTHR47870:SF4">
    <property type="entry name" value="CYTOCHROME C-TYPE BIOGENESIS PROTEIN CYCH"/>
    <property type="match status" value="1"/>
</dbReference>
<evidence type="ECO:0000256" key="1">
    <source>
        <dbReference type="ARBA" id="ARBA00004196"/>
    </source>
</evidence>
<keyword evidence="3" id="KW-0201">Cytochrome c-type biogenesis</keyword>
<evidence type="ECO:0000256" key="4">
    <source>
        <dbReference type="ARBA" id="ARBA00022803"/>
    </source>
</evidence>
<feature type="region of interest" description="Disordered" evidence="5">
    <location>
        <begin position="378"/>
        <end position="415"/>
    </location>
</feature>
<dbReference type="InterPro" id="IPR056413">
    <property type="entry name" value="TPR_CcmH_CycH"/>
</dbReference>
<dbReference type="EMBL" id="JBIGIA010000030">
    <property type="protein sequence ID" value="MFG6459761.1"/>
    <property type="molecule type" value="Genomic_DNA"/>
</dbReference>
<dbReference type="Gene3D" id="1.25.40.10">
    <property type="entry name" value="Tetratricopeptide repeat domain"/>
    <property type="match status" value="1"/>
</dbReference>
<keyword evidence="9" id="KW-1185">Reference proteome</keyword>
<comment type="subcellular location">
    <subcellularLocation>
        <location evidence="1">Cell envelope</location>
    </subcellularLocation>
</comment>
<feature type="domain" description="Cytochrome c-type biogenesis protein H TPR" evidence="7">
    <location>
        <begin position="150"/>
        <end position="274"/>
    </location>
</feature>
<keyword evidence="2" id="KW-0677">Repeat</keyword>